<keyword evidence="5 6" id="KW-0472">Membrane</keyword>
<evidence type="ECO:0000256" key="5">
    <source>
        <dbReference type="ARBA" id="ARBA00023136"/>
    </source>
</evidence>
<comment type="subcellular location">
    <subcellularLocation>
        <location evidence="1">Cell membrane</location>
        <topology evidence="1">Multi-pass membrane protein</topology>
    </subcellularLocation>
</comment>
<dbReference type="PANTHER" id="PTHR30086:SF20">
    <property type="entry name" value="ARGININE EXPORTER PROTEIN ARGO-RELATED"/>
    <property type="match status" value="1"/>
</dbReference>
<feature type="transmembrane region" description="Helical" evidence="6">
    <location>
        <begin position="47"/>
        <end position="76"/>
    </location>
</feature>
<evidence type="ECO:0000256" key="6">
    <source>
        <dbReference type="SAM" id="Phobius"/>
    </source>
</evidence>
<evidence type="ECO:0000256" key="4">
    <source>
        <dbReference type="ARBA" id="ARBA00022989"/>
    </source>
</evidence>
<dbReference type="EMBL" id="CP003984">
    <property type="protein sequence ID" value="AII85638.1"/>
    <property type="molecule type" value="Genomic_DNA"/>
</dbReference>
<protein>
    <submittedName>
        <fullName evidence="7">LysE-type translocator</fullName>
    </submittedName>
</protein>
<dbReference type="PANTHER" id="PTHR30086">
    <property type="entry name" value="ARGININE EXPORTER PROTEIN ARGO"/>
    <property type="match status" value="1"/>
</dbReference>
<reference evidence="7 8" key="1">
    <citation type="journal article" date="2014" name="ISME J.">
        <title>Adaptation of an abundant Roseobacter RCA organism to pelagic systems revealed by genomic and transcriptomic analyses.</title>
        <authorList>
            <person name="Voget S."/>
            <person name="Wemheuer B."/>
            <person name="Brinkhoff T."/>
            <person name="Vollmers J."/>
            <person name="Dietrich S."/>
            <person name="Giebel H.A."/>
            <person name="Beardsley C."/>
            <person name="Sardemann C."/>
            <person name="Bakenhus I."/>
            <person name="Billerbeck S."/>
            <person name="Daniel R."/>
            <person name="Simon M."/>
        </authorList>
    </citation>
    <scope>NUCLEOTIDE SEQUENCE [LARGE SCALE GENOMIC DNA]</scope>
    <source>
        <strain evidence="7 8">RCA23</strain>
    </source>
</reference>
<feature type="transmembrane region" description="Helical" evidence="6">
    <location>
        <begin position="151"/>
        <end position="175"/>
    </location>
</feature>
<dbReference type="AlphaFoldDB" id="A0AAN0RGA1"/>
<dbReference type="GO" id="GO:0005886">
    <property type="term" value="C:plasma membrane"/>
    <property type="evidence" value="ECO:0007669"/>
    <property type="project" value="UniProtKB-SubCell"/>
</dbReference>
<feature type="transmembrane region" description="Helical" evidence="6">
    <location>
        <begin position="12"/>
        <end position="35"/>
    </location>
</feature>
<evidence type="ECO:0000256" key="3">
    <source>
        <dbReference type="ARBA" id="ARBA00022692"/>
    </source>
</evidence>
<evidence type="ECO:0000313" key="8">
    <source>
        <dbReference type="Proteomes" id="UP000028680"/>
    </source>
</evidence>
<accession>A0AAN0RGA1</accession>
<feature type="transmembrane region" description="Helical" evidence="6">
    <location>
        <begin position="121"/>
        <end position="139"/>
    </location>
</feature>
<gene>
    <name evidence="7" type="ORF">RCA23_c00650</name>
</gene>
<keyword evidence="8" id="KW-1185">Reference proteome</keyword>
<proteinExistence type="predicted"/>
<keyword evidence="4 6" id="KW-1133">Transmembrane helix</keyword>
<evidence type="ECO:0000313" key="7">
    <source>
        <dbReference type="EMBL" id="AII85638.1"/>
    </source>
</evidence>
<dbReference type="GO" id="GO:0015171">
    <property type="term" value="F:amino acid transmembrane transporter activity"/>
    <property type="evidence" value="ECO:0007669"/>
    <property type="project" value="TreeGrafter"/>
</dbReference>
<sequence length="208" mass="21634">MIWEILWGFEPALITGFVIAGLILNLTPGADFLFITSSGLSGGPRMGVAAALGVNLGIVVHILAAAAGLSALLLAHPAAYDAIRLCGAAYLAWMAVQAWRSSSTLARPRSGRGVWQAARRGFFINVSNPKTALFIFAFIPQFTDPAIGPIWVQILILGTIFLVNGALFTLCLGAGSGYFAAALGARAGVLNKISAILLGGLAARLIID</sequence>
<dbReference type="Pfam" id="PF01810">
    <property type="entry name" value="LysE"/>
    <property type="match status" value="1"/>
</dbReference>
<dbReference type="InterPro" id="IPR001123">
    <property type="entry name" value="LeuE-type"/>
</dbReference>
<dbReference type="KEGG" id="ptp:RCA23_c00650"/>
<dbReference type="RefSeq" id="WP_044048493.1">
    <property type="nucleotide sequence ID" value="NZ_CP003984.1"/>
</dbReference>
<name>A0AAN0RGA1_9RHOB</name>
<evidence type="ECO:0000256" key="1">
    <source>
        <dbReference type="ARBA" id="ARBA00004651"/>
    </source>
</evidence>
<keyword evidence="2" id="KW-1003">Cell membrane</keyword>
<keyword evidence="3 6" id="KW-0812">Transmembrane</keyword>
<evidence type="ECO:0000256" key="2">
    <source>
        <dbReference type="ARBA" id="ARBA00022475"/>
    </source>
</evidence>
<feature type="transmembrane region" description="Helical" evidence="6">
    <location>
        <begin position="187"/>
        <end position="207"/>
    </location>
</feature>
<dbReference type="PIRSF" id="PIRSF006324">
    <property type="entry name" value="LeuE"/>
    <property type="match status" value="1"/>
</dbReference>
<organism evidence="7 8">
    <name type="scientific">Planktomarina temperata RCA23</name>
    <dbReference type="NCBI Taxonomy" id="666509"/>
    <lineage>
        <taxon>Bacteria</taxon>
        <taxon>Pseudomonadati</taxon>
        <taxon>Pseudomonadota</taxon>
        <taxon>Alphaproteobacteria</taxon>
        <taxon>Rhodobacterales</taxon>
        <taxon>Paracoccaceae</taxon>
        <taxon>Planktomarina</taxon>
    </lineage>
</organism>
<dbReference type="Proteomes" id="UP000028680">
    <property type="component" value="Chromosome"/>
</dbReference>